<protein>
    <recommendedName>
        <fullName evidence="5">Ubiquitin 3 binding protein But2 C-terminal domain-containing protein</fullName>
    </recommendedName>
</protein>
<organism evidence="3 4">
    <name type="scientific">Chaetomidium leptoderma</name>
    <dbReference type="NCBI Taxonomy" id="669021"/>
    <lineage>
        <taxon>Eukaryota</taxon>
        <taxon>Fungi</taxon>
        <taxon>Dikarya</taxon>
        <taxon>Ascomycota</taxon>
        <taxon>Pezizomycotina</taxon>
        <taxon>Sordariomycetes</taxon>
        <taxon>Sordariomycetidae</taxon>
        <taxon>Sordariales</taxon>
        <taxon>Chaetomiaceae</taxon>
        <taxon>Chaetomidium</taxon>
    </lineage>
</organism>
<feature type="compositionally biased region" description="Basic and acidic residues" evidence="1">
    <location>
        <begin position="31"/>
        <end position="41"/>
    </location>
</feature>
<evidence type="ECO:0000313" key="4">
    <source>
        <dbReference type="Proteomes" id="UP001302745"/>
    </source>
</evidence>
<keyword evidence="4" id="KW-1185">Reference proteome</keyword>
<feature type="signal peptide" evidence="2">
    <location>
        <begin position="1"/>
        <end position="18"/>
    </location>
</feature>
<feature type="compositionally biased region" description="Polar residues" evidence="1">
    <location>
        <begin position="115"/>
        <end position="125"/>
    </location>
</feature>
<dbReference type="AlphaFoldDB" id="A0AAN6ZSS1"/>
<gene>
    <name evidence="3" type="ORF">C8A00DRAFT_36862</name>
</gene>
<reference evidence="3" key="2">
    <citation type="submission" date="2023-05" db="EMBL/GenBank/DDBJ databases">
        <authorList>
            <consortium name="Lawrence Berkeley National Laboratory"/>
            <person name="Steindorff A."/>
            <person name="Hensen N."/>
            <person name="Bonometti L."/>
            <person name="Westerberg I."/>
            <person name="Brannstrom I.O."/>
            <person name="Guillou S."/>
            <person name="Cros-Aarteil S."/>
            <person name="Calhoun S."/>
            <person name="Haridas S."/>
            <person name="Kuo A."/>
            <person name="Mondo S."/>
            <person name="Pangilinan J."/>
            <person name="Riley R."/>
            <person name="Labutti K."/>
            <person name="Andreopoulos B."/>
            <person name="Lipzen A."/>
            <person name="Chen C."/>
            <person name="Yanf M."/>
            <person name="Daum C."/>
            <person name="Ng V."/>
            <person name="Clum A."/>
            <person name="Ohm R."/>
            <person name="Martin F."/>
            <person name="Silar P."/>
            <person name="Natvig D."/>
            <person name="Lalanne C."/>
            <person name="Gautier V."/>
            <person name="Ament-Velasquez S.L."/>
            <person name="Kruys A."/>
            <person name="Hutchinson M.I."/>
            <person name="Powell A.J."/>
            <person name="Barry K."/>
            <person name="Miller A.N."/>
            <person name="Grigoriev I.V."/>
            <person name="Debuchy R."/>
            <person name="Gladieux P."/>
            <person name="Thoren M.H."/>
            <person name="Johannesson H."/>
        </authorList>
    </citation>
    <scope>NUCLEOTIDE SEQUENCE</scope>
    <source>
        <strain evidence="3">CBS 538.74</strain>
    </source>
</reference>
<reference evidence="3" key="1">
    <citation type="journal article" date="2023" name="Mol. Phylogenet. Evol.">
        <title>Genome-scale phylogeny and comparative genomics of the fungal order Sordariales.</title>
        <authorList>
            <person name="Hensen N."/>
            <person name="Bonometti L."/>
            <person name="Westerberg I."/>
            <person name="Brannstrom I.O."/>
            <person name="Guillou S."/>
            <person name="Cros-Aarteil S."/>
            <person name="Calhoun S."/>
            <person name="Haridas S."/>
            <person name="Kuo A."/>
            <person name="Mondo S."/>
            <person name="Pangilinan J."/>
            <person name="Riley R."/>
            <person name="LaButti K."/>
            <person name="Andreopoulos B."/>
            <person name="Lipzen A."/>
            <person name="Chen C."/>
            <person name="Yan M."/>
            <person name="Daum C."/>
            <person name="Ng V."/>
            <person name="Clum A."/>
            <person name="Steindorff A."/>
            <person name="Ohm R.A."/>
            <person name="Martin F."/>
            <person name="Silar P."/>
            <person name="Natvig D.O."/>
            <person name="Lalanne C."/>
            <person name="Gautier V."/>
            <person name="Ament-Velasquez S.L."/>
            <person name="Kruys A."/>
            <person name="Hutchinson M.I."/>
            <person name="Powell A.J."/>
            <person name="Barry K."/>
            <person name="Miller A.N."/>
            <person name="Grigoriev I.V."/>
            <person name="Debuchy R."/>
            <person name="Gladieux P."/>
            <person name="Hiltunen Thoren M."/>
            <person name="Johannesson H."/>
        </authorList>
    </citation>
    <scope>NUCLEOTIDE SEQUENCE</scope>
    <source>
        <strain evidence="3">CBS 538.74</strain>
    </source>
</reference>
<feature type="compositionally biased region" description="Low complexity" evidence="1">
    <location>
        <begin position="68"/>
        <end position="101"/>
    </location>
</feature>
<proteinExistence type="predicted"/>
<evidence type="ECO:0000256" key="2">
    <source>
        <dbReference type="SAM" id="SignalP"/>
    </source>
</evidence>
<keyword evidence="2" id="KW-0732">Signal</keyword>
<feature type="chain" id="PRO_5042925655" description="Ubiquitin 3 binding protein But2 C-terminal domain-containing protein" evidence="2">
    <location>
        <begin position="19"/>
        <end position="238"/>
    </location>
</feature>
<dbReference type="Proteomes" id="UP001302745">
    <property type="component" value="Unassembled WGS sequence"/>
</dbReference>
<feature type="region of interest" description="Disordered" evidence="1">
    <location>
        <begin position="16"/>
        <end position="132"/>
    </location>
</feature>
<feature type="region of interest" description="Disordered" evidence="1">
    <location>
        <begin position="192"/>
        <end position="216"/>
    </location>
</feature>
<sequence length="238" mass="24538">MRFTTPILLPLILPATSARSSNSTSLHFPRHQGDPLPKRASDCPTAYPTPRSNPAGTQPPYPIQITLSSPNSDSQDQGGQDQGGQDQDQGPDSTSENQSQSQPPPPAVEIGFTLPPSQQQDTSSDPGPCTLFLDLTSPSARVSGSATVNIYALDGPAPGALVGTTRFAAGAVATVNSFACREEEMCFRLEVVQPGGSGDDEDDEGGGGGDEGGGDGEVVVEFLQGGVEGMGLGMRYGC</sequence>
<dbReference type="EMBL" id="MU857066">
    <property type="protein sequence ID" value="KAK4150530.1"/>
    <property type="molecule type" value="Genomic_DNA"/>
</dbReference>
<evidence type="ECO:0000256" key="1">
    <source>
        <dbReference type="SAM" id="MobiDB-lite"/>
    </source>
</evidence>
<evidence type="ECO:0000313" key="3">
    <source>
        <dbReference type="EMBL" id="KAK4150530.1"/>
    </source>
</evidence>
<feature type="compositionally biased region" description="Polar residues" evidence="1">
    <location>
        <begin position="17"/>
        <end position="26"/>
    </location>
</feature>
<name>A0AAN6ZSS1_9PEZI</name>
<accession>A0AAN6ZSS1</accession>
<comment type="caution">
    <text evidence="3">The sequence shown here is derived from an EMBL/GenBank/DDBJ whole genome shotgun (WGS) entry which is preliminary data.</text>
</comment>
<evidence type="ECO:0008006" key="5">
    <source>
        <dbReference type="Google" id="ProtNLM"/>
    </source>
</evidence>